<sequence>MTNTQPSPLPLAAQTVLVTGAARGLGLHIAQAFLREGARVVVNYHRSAQAAQALAAQWPQQALAVQADVCDREAVQALVAQARQHFGTPISTVVNNALPSFQFNGDARAHADHLTWNHMQQQLEGAVRGALHTTQATLAGMRQLGLGRIVNIGTNLVQNPVVPYHDYTAAKAALLALTRTLAQDLGADGITVNMVSGGLLRTTDASAATPDAVFNLIAASTPLRRVTTPAELADAVLFFASPWARAITGQNLLVDGGLVKH</sequence>
<gene>
    <name evidence="3" type="ORF">SAMN02745117_01201</name>
</gene>
<dbReference type="Proteomes" id="UP000184327">
    <property type="component" value="Unassembled WGS sequence"/>
</dbReference>
<evidence type="ECO:0000313" key="4">
    <source>
        <dbReference type="Proteomes" id="UP000184327"/>
    </source>
</evidence>
<keyword evidence="4" id="KW-1185">Reference proteome</keyword>
<dbReference type="InterPro" id="IPR002347">
    <property type="entry name" value="SDR_fam"/>
</dbReference>
<dbReference type="EMBL" id="FQUZ01000011">
    <property type="protein sequence ID" value="SHF01956.1"/>
    <property type="molecule type" value="Genomic_DNA"/>
</dbReference>
<accession>A0A1M4Y8M9</accession>
<evidence type="ECO:0000256" key="1">
    <source>
        <dbReference type="ARBA" id="ARBA00006484"/>
    </source>
</evidence>
<dbReference type="Gene3D" id="3.40.50.720">
    <property type="entry name" value="NAD(P)-binding Rossmann-like Domain"/>
    <property type="match status" value="1"/>
</dbReference>
<dbReference type="STRING" id="1122156.SAMN02745117_01201"/>
<dbReference type="AlphaFoldDB" id="A0A1M4Y8M9"/>
<dbReference type="PANTHER" id="PTHR43639">
    <property type="entry name" value="OXIDOREDUCTASE, SHORT-CHAIN DEHYDROGENASE/REDUCTASE FAMILY (AFU_ORTHOLOGUE AFUA_5G02870)"/>
    <property type="match status" value="1"/>
</dbReference>
<protein>
    <submittedName>
        <fullName evidence="3">3-oxoacyl-[acyl-carrier protein] reductase</fullName>
    </submittedName>
</protein>
<dbReference type="Pfam" id="PF13561">
    <property type="entry name" value="adh_short_C2"/>
    <property type="match status" value="1"/>
</dbReference>
<dbReference type="PRINTS" id="PR00081">
    <property type="entry name" value="GDHRDH"/>
</dbReference>
<dbReference type="PRINTS" id="PR00080">
    <property type="entry name" value="SDRFAMILY"/>
</dbReference>
<organism evidence="3 4">
    <name type="scientific">Lampropedia hyalina DSM 16112</name>
    <dbReference type="NCBI Taxonomy" id="1122156"/>
    <lineage>
        <taxon>Bacteria</taxon>
        <taxon>Pseudomonadati</taxon>
        <taxon>Pseudomonadota</taxon>
        <taxon>Betaproteobacteria</taxon>
        <taxon>Burkholderiales</taxon>
        <taxon>Comamonadaceae</taxon>
        <taxon>Lampropedia</taxon>
    </lineage>
</organism>
<dbReference type="SUPFAM" id="SSF51735">
    <property type="entry name" value="NAD(P)-binding Rossmann-fold domains"/>
    <property type="match status" value="1"/>
</dbReference>
<dbReference type="NCBIfam" id="NF006393">
    <property type="entry name" value="PRK08642.1"/>
    <property type="match status" value="1"/>
</dbReference>
<proteinExistence type="inferred from homology"/>
<comment type="similarity">
    <text evidence="1">Belongs to the short-chain dehydrogenases/reductases (SDR) family.</text>
</comment>
<dbReference type="PANTHER" id="PTHR43639:SF1">
    <property type="entry name" value="SHORT-CHAIN DEHYDROGENASE_REDUCTASE FAMILY PROTEIN"/>
    <property type="match status" value="1"/>
</dbReference>
<dbReference type="GO" id="GO:0016491">
    <property type="term" value="F:oxidoreductase activity"/>
    <property type="evidence" value="ECO:0007669"/>
    <property type="project" value="UniProtKB-KW"/>
</dbReference>
<dbReference type="InterPro" id="IPR036291">
    <property type="entry name" value="NAD(P)-bd_dom_sf"/>
</dbReference>
<keyword evidence="2" id="KW-0560">Oxidoreductase</keyword>
<reference evidence="3 4" key="1">
    <citation type="submission" date="2016-11" db="EMBL/GenBank/DDBJ databases">
        <authorList>
            <person name="Jaros S."/>
            <person name="Januszkiewicz K."/>
            <person name="Wedrychowicz H."/>
        </authorList>
    </citation>
    <scope>NUCLEOTIDE SEQUENCE [LARGE SCALE GENOMIC DNA]</scope>
    <source>
        <strain evidence="3 4">DSM 16112</strain>
    </source>
</reference>
<dbReference type="RefSeq" id="WP_073355792.1">
    <property type="nucleotide sequence ID" value="NZ_FQUZ01000011.1"/>
</dbReference>
<dbReference type="OrthoDB" id="9803333at2"/>
<evidence type="ECO:0000256" key="2">
    <source>
        <dbReference type="ARBA" id="ARBA00023002"/>
    </source>
</evidence>
<dbReference type="FunFam" id="3.40.50.720:FF:000084">
    <property type="entry name" value="Short-chain dehydrogenase reductase"/>
    <property type="match status" value="1"/>
</dbReference>
<evidence type="ECO:0000313" key="3">
    <source>
        <dbReference type="EMBL" id="SHF01956.1"/>
    </source>
</evidence>
<name>A0A1M4Y8M9_9BURK</name>